<keyword evidence="8" id="KW-0547">Nucleotide-binding</keyword>
<proteinExistence type="predicted"/>
<evidence type="ECO:0000256" key="4">
    <source>
        <dbReference type="ARBA" id="ARBA00022475"/>
    </source>
</evidence>
<feature type="transmembrane region" description="Helical" evidence="15">
    <location>
        <begin position="7"/>
        <end position="28"/>
    </location>
</feature>
<dbReference type="GO" id="GO:0000155">
    <property type="term" value="F:phosphorelay sensor kinase activity"/>
    <property type="evidence" value="ECO:0007669"/>
    <property type="project" value="InterPro"/>
</dbReference>
<dbReference type="FunFam" id="3.30.565.10:FF:000023">
    <property type="entry name" value="PAS domain-containing sensor histidine kinase"/>
    <property type="match status" value="1"/>
</dbReference>
<dbReference type="SUPFAM" id="SSF158472">
    <property type="entry name" value="HAMP domain-like"/>
    <property type="match status" value="1"/>
</dbReference>
<gene>
    <name evidence="18" type="ORF">OU421_08315</name>
</gene>
<dbReference type="GeneID" id="76835099"/>
<accession>A0A9X9S269</accession>
<evidence type="ECO:0000256" key="7">
    <source>
        <dbReference type="ARBA" id="ARBA00022692"/>
    </source>
</evidence>
<dbReference type="InterPro" id="IPR005467">
    <property type="entry name" value="His_kinase_dom"/>
</dbReference>
<dbReference type="Gene3D" id="3.30.565.10">
    <property type="entry name" value="Histidine kinase-like ATPase, C-terminal domain"/>
    <property type="match status" value="1"/>
</dbReference>
<dbReference type="Pfam" id="PF00512">
    <property type="entry name" value="HisKA"/>
    <property type="match status" value="1"/>
</dbReference>
<dbReference type="InterPro" id="IPR036890">
    <property type="entry name" value="HATPase_C_sf"/>
</dbReference>
<name>A0A9X9S269_METOG</name>
<evidence type="ECO:0000256" key="6">
    <source>
        <dbReference type="ARBA" id="ARBA00022679"/>
    </source>
</evidence>
<evidence type="ECO:0000259" key="16">
    <source>
        <dbReference type="PROSITE" id="PS50109"/>
    </source>
</evidence>
<keyword evidence="6" id="KW-0808">Transferase</keyword>
<keyword evidence="10 18" id="KW-0067">ATP-binding</keyword>
<feature type="transmembrane region" description="Helical" evidence="15">
    <location>
        <begin position="292"/>
        <end position="315"/>
    </location>
</feature>
<dbReference type="EC" id="2.7.13.3" evidence="3"/>
<dbReference type="RefSeq" id="WP_268185633.1">
    <property type="nucleotide sequence ID" value="NZ_CP113361.1"/>
</dbReference>
<organism evidence="18 19">
    <name type="scientific">Methanogenium organophilum</name>
    <dbReference type="NCBI Taxonomy" id="2199"/>
    <lineage>
        <taxon>Archaea</taxon>
        <taxon>Methanobacteriati</taxon>
        <taxon>Methanobacteriota</taxon>
        <taxon>Stenosarchaea group</taxon>
        <taxon>Methanomicrobia</taxon>
        <taxon>Methanomicrobiales</taxon>
        <taxon>Methanomicrobiaceae</taxon>
        <taxon>Methanogenium</taxon>
    </lineage>
</organism>
<comment type="catalytic activity">
    <reaction evidence="1">
        <text>ATP + protein L-histidine = ADP + protein N-phospho-L-histidine.</text>
        <dbReference type="EC" id="2.7.13.3"/>
    </reaction>
</comment>
<keyword evidence="9" id="KW-0418">Kinase</keyword>
<feature type="domain" description="Histidine kinase" evidence="16">
    <location>
        <begin position="424"/>
        <end position="640"/>
    </location>
</feature>
<evidence type="ECO:0000256" key="12">
    <source>
        <dbReference type="ARBA" id="ARBA00023012"/>
    </source>
</evidence>
<dbReference type="InterPro" id="IPR036097">
    <property type="entry name" value="HisK_dim/P_sf"/>
</dbReference>
<dbReference type="CDD" id="cd00082">
    <property type="entry name" value="HisKA"/>
    <property type="match status" value="1"/>
</dbReference>
<dbReference type="SUPFAM" id="SSF55874">
    <property type="entry name" value="ATPase domain of HSP90 chaperone/DNA topoisomerase II/histidine kinase"/>
    <property type="match status" value="1"/>
</dbReference>
<sequence>MKLQTRVLVVYLCIAVMVIALVGIFLPVTLNQQSLDTVTGNTNQQLALVDYSLSGFISSMKGHVLEISLYPVVRNPDDESFTNFLNADEDTFAYAVTEEEQEIITIFNSFRTTNQYVNSVYMGRENGAFVRSHERAQPTAYDPRERPWYILAAQHPDSVIVTEPYSSLTTQDVNIGVVKALLDENGTVYGVVGADITLTNMTDYVTGFDPGWGGEIIIVDTTGVILSGQDPSYLFMDIGEVLHEKRSEFMDTDSGTILLNGNYLIYYTSPELGWKLGMFIPASEIQKETNEAIFTVLTYLFAALILLSAFSLYYLRREIIRPLSDLTDVSRTIAETGDLDQEIPLTGTDEIGVLARSLKDMVERLHSDEVKLNEALKCEREAQSALKVAHDELEEKVSERTRELAEVNEHLKELDRLKSMFIATMSHELRTPLNSIIGFSGILLKGWSGDINEEQIKQLTIIDSSARHLLGLINDVIDISKIEAGTIELSLSSYDLVPVISDVLLSFRESANEQKIALYTDIPETLEIFGDERRTKQILINLIGNAFKFTDGGSVTVTAGTDGDTVHISVTDTGIGIPEGSVQRLFKPFIRVRTEGRMTEGTGLGLYLSRKLARALGGEITVASSPGEGSEFTVILPLESENIDKDPDY</sequence>
<evidence type="ECO:0000259" key="17">
    <source>
        <dbReference type="PROSITE" id="PS50885"/>
    </source>
</evidence>
<dbReference type="SUPFAM" id="SSF103190">
    <property type="entry name" value="Sensory domain-like"/>
    <property type="match status" value="1"/>
</dbReference>
<dbReference type="SUPFAM" id="SSF47384">
    <property type="entry name" value="Homodimeric domain of signal transducing histidine kinase"/>
    <property type="match status" value="1"/>
</dbReference>
<dbReference type="PRINTS" id="PR00344">
    <property type="entry name" value="BCTRLSENSOR"/>
</dbReference>
<dbReference type="Gene3D" id="1.10.8.500">
    <property type="entry name" value="HAMP domain in histidine kinase"/>
    <property type="match status" value="1"/>
</dbReference>
<dbReference type="Pfam" id="PF00672">
    <property type="entry name" value="HAMP"/>
    <property type="match status" value="1"/>
</dbReference>
<evidence type="ECO:0000256" key="10">
    <source>
        <dbReference type="ARBA" id="ARBA00022840"/>
    </source>
</evidence>
<keyword evidence="7 15" id="KW-0812">Transmembrane</keyword>
<dbReference type="Gene3D" id="3.30.450.20">
    <property type="entry name" value="PAS domain"/>
    <property type="match status" value="2"/>
</dbReference>
<dbReference type="InterPro" id="IPR050736">
    <property type="entry name" value="Sensor_HK_Regulatory"/>
</dbReference>
<evidence type="ECO:0000256" key="15">
    <source>
        <dbReference type="SAM" id="Phobius"/>
    </source>
</evidence>
<keyword evidence="11 15" id="KW-1133">Transmembrane helix</keyword>
<dbReference type="InterPro" id="IPR003594">
    <property type="entry name" value="HATPase_dom"/>
</dbReference>
<dbReference type="InterPro" id="IPR033479">
    <property type="entry name" value="dCache_1"/>
</dbReference>
<dbReference type="Pfam" id="PF02518">
    <property type="entry name" value="HATPase_c"/>
    <property type="match status" value="1"/>
</dbReference>
<dbReference type="EMBL" id="CP113361">
    <property type="protein sequence ID" value="WAI00434.1"/>
    <property type="molecule type" value="Genomic_DNA"/>
</dbReference>
<dbReference type="PANTHER" id="PTHR43711:SF31">
    <property type="entry name" value="HISTIDINE KINASE"/>
    <property type="match status" value="1"/>
</dbReference>
<dbReference type="Gene3D" id="1.10.287.130">
    <property type="match status" value="1"/>
</dbReference>
<keyword evidence="4" id="KW-1003">Cell membrane</keyword>
<dbReference type="CDD" id="cd16922">
    <property type="entry name" value="HATPase_EvgS-ArcB-TorS-like"/>
    <property type="match status" value="1"/>
</dbReference>
<dbReference type="InterPro" id="IPR003660">
    <property type="entry name" value="HAMP_dom"/>
</dbReference>
<evidence type="ECO:0000256" key="14">
    <source>
        <dbReference type="SAM" id="Coils"/>
    </source>
</evidence>
<evidence type="ECO:0000256" key="2">
    <source>
        <dbReference type="ARBA" id="ARBA00004651"/>
    </source>
</evidence>
<evidence type="ECO:0000256" key="11">
    <source>
        <dbReference type="ARBA" id="ARBA00022989"/>
    </source>
</evidence>
<keyword evidence="5" id="KW-0597">Phosphoprotein</keyword>
<dbReference type="CDD" id="cd12913">
    <property type="entry name" value="PDC1_MCP_like"/>
    <property type="match status" value="1"/>
</dbReference>
<dbReference type="InterPro" id="IPR029151">
    <property type="entry name" value="Sensor-like_sf"/>
</dbReference>
<evidence type="ECO:0000256" key="3">
    <source>
        <dbReference type="ARBA" id="ARBA00012438"/>
    </source>
</evidence>
<dbReference type="PROSITE" id="PS50109">
    <property type="entry name" value="HIS_KIN"/>
    <property type="match status" value="1"/>
</dbReference>
<dbReference type="GO" id="GO:0005524">
    <property type="term" value="F:ATP binding"/>
    <property type="evidence" value="ECO:0007669"/>
    <property type="project" value="UniProtKB-KW"/>
</dbReference>
<protein>
    <recommendedName>
        <fullName evidence="3">histidine kinase</fullName>
        <ecNumber evidence="3">2.7.13.3</ecNumber>
    </recommendedName>
</protein>
<keyword evidence="19" id="KW-1185">Reference proteome</keyword>
<feature type="domain" description="HAMP" evidence="17">
    <location>
        <begin position="317"/>
        <end position="370"/>
    </location>
</feature>
<keyword evidence="12" id="KW-0902">Two-component regulatory system</keyword>
<keyword evidence="13 15" id="KW-0472">Membrane</keyword>
<dbReference type="Proteomes" id="UP001163096">
    <property type="component" value="Chromosome"/>
</dbReference>
<comment type="subcellular location">
    <subcellularLocation>
        <location evidence="2">Cell membrane</location>
        <topology evidence="2">Multi-pass membrane protein</topology>
    </subcellularLocation>
</comment>
<dbReference type="SMART" id="SM00304">
    <property type="entry name" value="HAMP"/>
    <property type="match status" value="1"/>
</dbReference>
<dbReference type="KEGG" id="mou:OU421_08315"/>
<evidence type="ECO:0000256" key="13">
    <source>
        <dbReference type="ARBA" id="ARBA00023136"/>
    </source>
</evidence>
<dbReference type="SMART" id="SM00388">
    <property type="entry name" value="HisKA"/>
    <property type="match status" value="1"/>
</dbReference>
<evidence type="ECO:0000313" key="19">
    <source>
        <dbReference type="Proteomes" id="UP001163096"/>
    </source>
</evidence>
<dbReference type="InterPro" id="IPR003661">
    <property type="entry name" value="HisK_dim/P_dom"/>
</dbReference>
<dbReference type="PANTHER" id="PTHR43711">
    <property type="entry name" value="TWO-COMPONENT HISTIDINE KINASE"/>
    <property type="match status" value="1"/>
</dbReference>
<keyword evidence="14" id="KW-0175">Coiled coil</keyword>
<evidence type="ECO:0000256" key="9">
    <source>
        <dbReference type="ARBA" id="ARBA00022777"/>
    </source>
</evidence>
<evidence type="ECO:0000256" key="5">
    <source>
        <dbReference type="ARBA" id="ARBA00022553"/>
    </source>
</evidence>
<reference evidence="18" key="1">
    <citation type="submission" date="2022-11" db="EMBL/GenBank/DDBJ databases">
        <title>Complete genome sequence of Methanogenium organophilum DSM 3596.</title>
        <authorList>
            <person name="Chen S.-C."/>
            <person name="Lai S.-J."/>
            <person name="You Y.-T."/>
        </authorList>
    </citation>
    <scope>NUCLEOTIDE SEQUENCE</scope>
    <source>
        <strain evidence="18">DSM 3596</strain>
    </source>
</reference>
<evidence type="ECO:0000256" key="8">
    <source>
        <dbReference type="ARBA" id="ARBA00022741"/>
    </source>
</evidence>
<dbReference type="Pfam" id="PF02743">
    <property type="entry name" value="dCache_1"/>
    <property type="match status" value="1"/>
</dbReference>
<feature type="coiled-coil region" evidence="14">
    <location>
        <begin position="390"/>
        <end position="417"/>
    </location>
</feature>
<evidence type="ECO:0000313" key="18">
    <source>
        <dbReference type="EMBL" id="WAI00434.1"/>
    </source>
</evidence>
<dbReference type="PROSITE" id="PS50885">
    <property type="entry name" value="HAMP"/>
    <property type="match status" value="1"/>
</dbReference>
<dbReference type="SMART" id="SM00387">
    <property type="entry name" value="HATPase_c"/>
    <property type="match status" value="1"/>
</dbReference>
<dbReference type="InterPro" id="IPR004358">
    <property type="entry name" value="Sig_transdc_His_kin-like_C"/>
</dbReference>
<dbReference type="GO" id="GO:0005886">
    <property type="term" value="C:plasma membrane"/>
    <property type="evidence" value="ECO:0007669"/>
    <property type="project" value="UniProtKB-SubCell"/>
</dbReference>
<dbReference type="CDD" id="cd06225">
    <property type="entry name" value="HAMP"/>
    <property type="match status" value="1"/>
</dbReference>
<dbReference type="AlphaFoldDB" id="A0A9X9S269"/>
<evidence type="ECO:0000256" key="1">
    <source>
        <dbReference type="ARBA" id="ARBA00000085"/>
    </source>
</evidence>